<evidence type="ECO:0000256" key="1">
    <source>
        <dbReference type="ARBA" id="ARBA00022741"/>
    </source>
</evidence>
<reference evidence="4" key="1">
    <citation type="submission" date="2020-05" db="EMBL/GenBank/DDBJ databases">
        <title>Phylogenomic resolution of chytrid fungi.</title>
        <authorList>
            <person name="Stajich J.E."/>
            <person name="Amses K."/>
            <person name="Simmons R."/>
            <person name="Seto K."/>
            <person name="Myers J."/>
            <person name="Bonds A."/>
            <person name="Quandt C.A."/>
            <person name="Barry K."/>
            <person name="Liu P."/>
            <person name="Grigoriev I."/>
            <person name="Longcore J.E."/>
            <person name="James T.Y."/>
        </authorList>
    </citation>
    <scope>NUCLEOTIDE SEQUENCE</scope>
    <source>
        <strain evidence="4">JEL0318</strain>
    </source>
</reference>
<name>A0AAD5X015_9FUNG</name>
<dbReference type="Gene3D" id="3.40.50.300">
    <property type="entry name" value="P-loop containing nucleotide triphosphate hydrolases"/>
    <property type="match status" value="1"/>
</dbReference>
<evidence type="ECO:0000313" key="4">
    <source>
        <dbReference type="EMBL" id="KAJ3040142.1"/>
    </source>
</evidence>
<dbReference type="SMART" id="SM00174">
    <property type="entry name" value="RHO"/>
    <property type="match status" value="1"/>
</dbReference>
<dbReference type="GO" id="GO:0007165">
    <property type="term" value="P:signal transduction"/>
    <property type="evidence" value="ECO:0007669"/>
    <property type="project" value="InterPro"/>
</dbReference>
<dbReference type="EMBL" id="JADGJD010001580">
    <property type="protein sequence ID" value="KAJ3040142.1"/>
    <property type="molecule type" value="Genomic_DNA"/>
</dbReference>
<dbReference type="NCBIfam" id="TIGR00231">
    <property type="entry name" value="small_GTP"/>
    <property type="match status" value="1"/>
</dbReference>
<dbReference type="InterPro" id="IPR005225">
    <property type="entry name" value="Small_GTP-bd"/>
</dbReference>
<dbReference type="PROSITE" id="PS51420">
    <property type="entry name" value="RHO"/>
    <property type="match status" value="1"/>
</dbReference>
<dbReference type="Pfam" id="PF00071">
    <property type="entry name" value="Ras"/>
    <property type="match status" value="1"/>
</dbReference>
<feature type="compositionally biased region" description="Low complexity" evidence="3">
    <location>
        <begin position="466"/>
        <end position="486"/>
    </location>
</feature>
<evidence type="ECO:0000256" key="2">
    <source>
        <dbReference type="ARBA" id="ARBA00023134"/>
    </source>
</evidence>
<dbReference type="PANTHER" id="PTHR24070">
    <property type="entry name" value="RAS, DI-RAS, AND RHEB FAMILY MEMBERS OF SMALL GTPASE SUPERFAMILY"/>
    <property type="match status" value="1"/>
</dbReference>
<accession>A0AAD5X015</accession>
<keyword evidence="2" id="KW-0342">GTP-binding</keyword>
<keyword evidence="5" id="KW-1185">Reference proteome</keyword>
<proteinExistence type="predicted"/>
<dbReference type="SUPFAM" id="SSF52540">
    <property type="entry name" value="P-loop containing nucleoside triphosphate hydrolases"/>
    <property type="match status" value="1"/>
</dbReference>
<dbReference type="PRINTS" id="PR00449">
    <property type="entry name" value="RASTRNSFRMNG"/>
</dbReference>
<organism evidence="4 5">
    <name type="scientific">Rhizophlyctis rosea</name>
    <dbReference type="NCBI Taxonomy" id="64517"/>
    <lineage>
        <taxon>Eukaryota</taxon>
        <taxon>Fungi</taxon>
        <taxon>Fungi incertae sedis</taxon>
        <taxon>Chytridiomycota</taxon>
        <taxon>Chytridiomycota incertae sedis</taxon>
        <taxon>Chytridiomycetes</taxon>
        <taxon>Rhizophlyctidales</taxon>
        <taxon>Rhizophlyctidaceae</taxon>
        <taxon>Rhizophlyctis</taxon>
    </lineage>
</organism>
<evidence type="ECO:0000313" key="5">
    <source>
        <dbReference type="Proteomes" id="UP001212841"/>
    </source>
</evidence>
<dbReference type="GO" id="GO:0016020">
    <property type="term" value="C:membrane"/>
    <property type="evidence" value="ECO:0007669"/>
    <property type="project" value="InterPro"/>
</dbReference>
<dbReference type="AlphaFoldDB" id="A0AAD5X015"/>
<keyword evidence="1" id="KW-0547">Nucleotide-binding</keyword>
<evidence type="ECO:0000256" key="3">
    <source>
        <dbReference type="SAM" id="MobiDB-lite"/>
    </source>
</evidence>
<sequence length="561" mass="60878">MVSAALIRATVEELNATATPQEVWDTFSLNPSKPDNLVIVLPPSCDENPNKKKGNRALMKKRTDSRNLFITTMINRDPTAQVLTTDCFITITRMLSEIEKRRLIAEDMQRLQQERRDNRRETSSVGSVTRRLEAGMRMPATAGDGATSNSVMKEYKLVVLGSGGVGKSTLTVQFVQSRFVETNEVSNEDIYWKRASSHATIEDSYRKQVRVDGQQCMLEILDTAGTEIHGHARPIHEEREGFILVYNVTDDVSFNDLIEIREEILRVKDTDKVPMVLVGNKCDLEDDRVVTREQGKGLASQWDDCTSFETSATDTLGVKEVFFELVRLINMIQTPSKRVLQRNPSEADQTGVPSQGVLQQYNAVLVGPGGARPRHLRLVHQAQPVLYAPYPAPIAPAAHPFAPETIIAGAQVVYGPTVEHQQQQYGYAQSPYPWQQGYFAAPPGHAPGGWYNQPAQVAGGDGASQPKTTKPAAGGAGAPPGLAKPTSATTQADKTAAGADQSAQGPSPPSPGLVPQQQTVPVVNTDGEAKHTTDGVTGRVIQELIAAVKGGGAPEQTDCVI</sequence>
<feature type="region of interest" description="Disordered" evidence="3">
    <location>
        <begin position="445"/>
        <end position="517"/>
    </location>
</feature>
<gene>
    <name evidence="4" type="ORF">HK097_002644</name>
</gene>
<dbReference type="GO" id="GO:0005525">
    <property type="term" value="F:GTP binding"/>
    <property type="evidence" value="ECO:0007669"/>
    <property type="project" value="UniProtKB-KW"/>
</dbReference>
<dbReference type="InterPro" id="IPR001806">
    <property type="entry name" value="Small_GTPase"/>
</dbReference>
<dbReference type="InterPro" id="IPR020849">
    <property type="entry name" value="Small_GTPase_Ras-type"/>
</dbReference>
<dbReference type="GO" id="GO:0003924">
    <property type="term" value="F:GTPase activity"/>
    <property type="evidence" value="ECO:0007669"/>
    <property type="project" value="InterPro"/>
</dbReference>
<dbReference type="SMART" id="SM00173">
    <property type="entry name" value="RAS"/>
    <property type="match status" value="1"/>
</dbReference>
<protein>
    <submittedName>
        <fullName evidence="4">Uncharacterized protein</fullName>
    </submittedName>
</protein>
<comment type="caution">
    <text evidence="4">The sequence shown here is derived from an EMBL/GenBank/DDBJ whole genome shotgun (WGS) entry which is preliminary data.</text>
</comment>
<dbReference type="InterPro" id="IPR027417">
    <property type="entry name" value="P-loop_NTPase"/>
</dbReference>
<dbReference type="PROSITE" id="PS51421">
    <property type="entry name" value="RAS"/>
    <property type="match status" value="1"/>
</dbReference>
<dbReference type="Proteomes" id="UP001212841">
    <property type="component" value="Unassembled WGS sequence"/>
</dbReference>
<dbReference type="PROSITE" id="PS51419">
    <property type="entry name" value="RAB"/>
    <property type="match status" value="1"/>
</dbReference>
<dbReference type="SMART" id="SM00175">
    <property type="entry name" value="RAB"/>
    <property type="match status" value="1"/>
</dbReference>